<accession>A0ABU2MXD2</accession>
<comment type="caution">
    <text evidence="1">The sequence shown here is derived from an EMBL/GenBank/DDBJ whole genome shotgun (WGS) entry which is preliminary data.</text>
</comment>
<name>A0ABU2MXD2_9ACTN</name>
<dbReference type="Gene3D" id="3.40.50.300">
    <property type="entry name" value="P-loop containing nucleotide triphosphate hydrolases"/>
    <property type="match status" value="1"/>
</dbReference>
<dbReference type="RefSeq" id="WP_311707395.1">
    <property type="nucleotide sequence ID" value="NZ_JAVREL010000019.1"/>
</dbReference>
<evidence type="ECO:0000313" key="1">
    <source>
        <dbReference type="EMBL" id="MDT0346275.1"/>
    </source>
</evidence>
<dbReference type="Proteomes" id="UP001183246">
    <property type="component" value="Unassembled WGS sequence"/>
</dbReference>
<organism evidence="1 2">
    <name type="scientific">Streptomyces litchfieldiae</name>
    <dbReference type="NCBI Taxonomy" id="3075543"/>
    <lineage>
        <taxon>Bacteria</taxon>
        <taxon>Bacillati</taxon>
        <taxon>Actinomycetota</taxon>
        <taxon>Actinomycetes</taxon>
        <taxon>Kitasatosporales</taxon>
        <taxon>Streptomycetaceae</taxon>
        <taxon>Streptomyces</taxon>
    </lineage>
</organism>
<dbReference type="Pfam" id="PF13671">
    <property type="entry name" value="AAA_33"/>
    <property type="match status" value="1"/>
</dbReference>
<keyword evidence="2" id="KW-1185">Reference proteome</keyword>
<evidence type="ECO:0000313" key="2">
    <source>
        <dbReference type="Proteomes" id="UP001183246"/>
    </source>
</evidence>
<reference evidence="2" key="1">
    <citation type="submission" date="2023-07" db="EMBL/GenBank/DDBJ databases">
        <title>30 novel species of actinomycetes from the DSMZ collection.</title>
        <authorList>
            <person name="Nouioui I."/>
        </authorList>
    </citation>
    <scope>NUCLEOTIDE SEQUENCE [LARGE SCALE GENOMIC DNA]</scope>
    <source>
        <strain evidence="2">DSM 44938</strain>
    </source>
</reference>
<protein>
    <submittedName>
        <fullName evidence="1">AAA family ATPase</fullName>
    </submittedName>
</protein>
<sequence length="190" mass="19936">MERAAPTVVVNGLPGSGKSTLARDLAAELGLPLFSKDAVKETLADALATARPPGLSPLEWSRALGAAAAEALWTLLGDARGRAVLESPWLAHLRPVAAAGLARAGVPAEQVVEVWCAVPPALARARFAERAGGRHAVHVAGSGSADEEWRFWERNARPLAFGTVHRVDTTRPVDVPELARLIADGGTRPV</sequence>
<proteinExistence type="predicted"/>
<dbReference type="EMBL" id="JAVREL010000019">
    <property type="protein sequence ID" value="MDT0346275.1"/>
    <property type="molecule type" value="Genomic_DNA"/>
</dbReference>
<dbReference type="InterPro" id="IPR027417">
    <property type="entry name" value="P-loop_NTPase"/>
</dbReference>
<gene>
    <name evidence="1" type="ORF">RM590_27350</name>
</gene>
<dbReference type="SUPFAM" id="SSF52540">
    <property type="entry name" value="P-loop containing nucleoside triphosphate hydrolases"/>
    <property type="match status" value="1"/>
</dbReference>